<sequence>MQEASKASPCETEPNEVGREYFGYYIREIQELLSLKKDLLSPLCTGNPASSSGTCAKFKVNAINVDCKNSNSLFGNCLGDKLSDLERERLKASLKQSVTDLSREVDELVDPIFSMCRLKALLRNKEHLTNNANSTGRNASESPLKKQRMSSSISSTSISTDAEVHASEYVEEDFLDEDLRILQETEESETKEIMKKYSDELFDKLECMEQKLEELLDLVMSAFRQMTLLEKQDLRKRVQNLPPKNLDRVVEIVQRKKLPKFQSCNEVHIDLEEVDNVTLWRVYFYAEAVTNAKNLSSSVKSNGCE</sequence>
<dbReference type="PANTHER" id="PTHR45926">
    <property type="entry name" value="OSJNBA0053K19.4 PROTEIN"/>
    <property type="match status" value="1"/>
</dbReference>
<protein>
    <recommendedName>
        <fullName evidence="5">NET domain-containing protein</fullName>
    </recommendedName>
</protein>
<keyword evidence="1" id="KW-0805">Transcription regulation</keyword>
<feature type="compositionally biased region" description="Low complexity" evidence="4">
    <location>
        <begin position="150"/>
        <end position="159"/>
    </location>
</feature>
<dbReference type="PROSITE" id="PS51525">
    <property type="entry name" value="NET"/>
    <property type="match status" value="1"/>
</dbReference>
<evidence type="ECO:0000256" key="3">
    <source>
        <dbReference type="SAM" id="Coils"/>
    </source>
</evidence>
<evidence type="ECO:0000256" key="1">
    <source>
        <dbReference type="ARBA" id="ARBA00023015"/>
    </source>
</evidence>
<dbReference type="InterPro" id="IPR038336">
    <property type="entry name" value="NET_sf"/>
</dbReference>
<dbReference type="Gene3D" id="1.20.1270.220">
    <property type="match status" value="1"/>
</dbReference>
<dbReference type="EMBL" id="JBBNAE010000006">
    <property type="protein sequence ID" value="KAK9117379.1"/>
    <property type="molecule type" value="Genomic_DNA"/>
</dbReference>
<feature type="compositionally biased region" description="Polar residues" evidence="4">
    <location>
        <begin position="129"/>
        <end position="141"/>
    </location>
</feature>
<evidence type="ECO:0000256" key="4">
    <source>
        <dbReference type="SAM" id="MobiDB-lite"/>
    </source>
</evidence>
<feature type="region of interest" description="Disordered" evidence="4">
    <location>
        <begin position="129"/>
        <end position="159"/>
    </location>
</feature>
<evidence type="ECO:0000313" key="7">
    <source>
        <dbReference type="Proteomes" id="UP001417504"/>
    </source>
</evidence>
<feature type="coiled-coil region" evidence="3">
    <location>
        <begin position="198"/>
        <end position="225"/>
    </location>
</feature>
<keyword evidence="7" id="KW-1185">Reference proteome</keyword>
<dbReference type="Pfam" id="PF17035">
    <property type="entry name" value="BET"/>
    <property type="match status" value="1"/>
</dbReference>
<comment type="caution">
    <text evidence="6">The sequence shown here is derived from an EMBL/GenBank/DDBJ whole genome shotgun (WGS) entry which is preliminary data.</text>
</comment>
<evidence type="ECO:0000256" key="2">
    <source>
        <dbReference type="ARBA" id="ARBA00023163"/>
    </source>
</evidence>
<name>A0AAP0IKT2_9MAGN</name>
<feature type="domain" description="NET" evidence="5">
    <location>
        <begin position="216"/>
        <end position="297"/>
    </location>
</feature>
<organism evidence="6 7">
    <name type="scientific">Stephania japonica</name>
    <dbReference type="NCBI Taxonomy" id="461633"/>
    <lineage>
        <taxon>Eukaryota</taxon>
        <taxon>Viridiplantae</taxon>
        <taxon>Streptophyta</taxon>
        <taxon>Embryophyta</taxon>
        <taxon>Tracheophyta</taxon>
        <taxon>Spermatophyta</taxon>
        <taxon>Magnoliopsida</taxon>
        <taxon>Ranunculales</taxon>
        <taxon>Menispermaceae</taxon>
        <taxon>Menispermoideae</taxon>
        <taxon>Cissampelideae</taxon>
        <taxon>Stephania</taxon>
    </lineage>
</organism>
<gene>
    <name evidence="6" type="ORF">Sjap_016326</name>
</gene>
<evidence type="ECO:0000313" key="6">
    <source>
        <dbReference type="EMBL" id="KAK9117379.1"/>
    </source>
</evidence>
<keyword evidence="3" id="KW-0175">Coiled coil</keyword>
<dbReference type="InterPro" id="IPR027353">
    <property type="entry name" value="NET_dom"/>
</dbReference>
<accession>A0AAP0IKT2</accession>
<dbReference type="AlphaFoldDB" id="A0AAP0IKT2"/>
<keyword evidence="2" id="KW-0804">Transcription</keyword>
<proteinExistence type="predicted"/>
<evidence type="ECO:0000259" key="5">
    <source>
        <dbReference type="PROSITE" id="PS51525"/>
    </source>
</evidence>
<reference evidence="6 7" key="1">
    <citation type="submission" date="2024-01" db="EMBL/GenBank/DDBJ databases">
        <title>Genome assemblies of Stephania.</title>
        <authorList>
            <person name="Yang L."/>
        </authorList>
    </citation>
    <scope>NUCLEOTIDE SEQUENCE [LARGE SCALE GENOMIC DNA]</scope>
    <source>
        <strain evidence="6">QJT</strain>
        <tissue evidence="6">Leaf</tissue>
    </source>
</reference>
<dbReference type="Proteomes" id="UP001417504">
    <property type="component" value="Unassembled WGS sequence"/>
</dbReference>